<accession>A0A015LQ63</accession>
<dbReference type="OrthoDB" id="2418218at2759"/>
<organism evidence="2 3">
    <name type="scientific">Rhizophagus irregularis (strain DAOM 197198w)</name>
    <name type="common">Glomus intraradices</name>
    <dbReference type="NCBI Taxonomy" id="1432141"/>
    <lineage>
        <taxon>Eukaryota</taxon>
        <taxon>Fungi</taxon>
        <taxon>Fungi incertae sedis</taxon>
        <taxon>Mucoromycota</taxon>
        <taxon>Glomeromycotina</taxon>
        <taxon>Glomeromycetes</taxon>
        <taxon>Glomerales</taxon>
        <taxon>Glomeraceae</taxon>
        <taxon>Rhizophagus</taxon>
    </lineage>
</organism>
<feature type="compositionally biased region" description="Low complexity" evidence="1">
    <location>
        <begin position="121"/>
        <end position="133"/>
    </location>
</feature>
<feature type="region of interest" description="Disordered" evidence="1">
    <location>
        <begin position="83"/>
        <end position="151"/>
    </location>
</feature>
<feature type="region of interest" description="Disordered" evidence="1">
    <location>
        <begin position="185"/>
        <end position="234"/>
    </location>
</feature>
<evidence type="ECO:0000256" key="1">
    <source>
        <dbReference type="SAM" id="MobiDB-lite"/>
    </source>
</evidence>
<sequence>MDSIQGSNPLDRLASYFKPCTKEFSQEEYYNVEDTFTELQERQPKNPLNNLDVFFQPLTKKFEESNDEIWTSHNPFVEEIEIERSLGIKSPRSNKLSTKSSSKRRRIDSFDDDYKPLPLLSMTVTSSDTSSSESSEEEEGDNDTFPSLQVCDDNDLTSTIELQFDDNIIEDLKTLSLVSDNSKVTMTSRKIAKPKSKKQDAASDEDLKKPTTEKKNEKSKLEVAQPENLEGKEKGKEVLRTIPKKIEGGKGYQKISNINGISEAPRAGFIGSQAFNYLDILDNQAFKVRHQKGISKKVREANLSGGLNSLLSSGFKPTSMLG</sequence>
<comment type="caution">
    <text evidence="2">The sequence shown here is derived from an EMBL/GenBank/DDBJ whole genome shotgun (WGS) entry which is preliminary data.</text>
</comment>
<name>A0A015LQ63_RHIIW</name>
<dbReference type="Proteomes" id="UP000022910">
    <property type="component" value="Unassembled WGS sequence"/>
</dbReference>
<evidence type="ECO:0000313" key="2">
    <source>
        <dbReference type="EMBL" id="EXX56868.1"/>
    </source>
</evidence>
<feature type="compositionally biased region" description="Low complexity" evidence="1">
    <location>
        <begin position="90"/>
        <end position="100"/>
    </location>
</feature>
<reference evidence="2 3" key="1">
    <citation type="submission" date="2014-02" db="EMBL/GenBank/DDBJ databases">
        <title>Single nucleus genome sequencing reveals high similarity among nuclei of an endomycorrhizal fungus.</title>
        <authorList>
            <person name="Lin K."/>
            <person name="Geurts R."/>
            <person name="Zhang Z."/>
            <person name="Limpens E."/>
            <person name="Saunders D.G."/>
            <person name="Mu D."/>
            <person name="Pang E."/>
            <person name="Cao H."/>
            <person name="Cha H."/>
            <person name="Lin T."/>
            <person name="Zhou Q."/>
            <person name="Shang Y."/>
            <person name="Li Y."/>
            <person name="Ivanov S."/>
            <person name="Sharma T."/>
            <person name="Velzen R.V."/>
            <person name="Ruijter N.D."/>
            <person name="Aanen D.K."/>
            <person name="Win J."/>
            <person name="Kamoun S."/>
            <person name="Bisseling T."/>
            <person name="Huang S."/>
        </authorList>
    </citation>
    <scope>NUCLEOTIDE SEQUENCE [LARGE SCALE GENOMIC DNA]</scope>
    <source>
        <strain evidence="3">DAOM197198w</strain>
    </source>
</reference>
<protein>
    <submittedName>
        <fullName evidence="2">Uncharacterized protein</fullName>
    </submittedName>
</protein>
<proteinExistence type="predicted"/>
<gene>
    <name evidence="2" type="ORF">RirG_212400</name>
</gene>
<dbReference type="AlphaFoldDB" id="A0A015LQ63"/>
<dbReference type="EMBL" id="JEMT01027502">
    <property type="protein sequence ID" value="EXX56868.1"/>
    <property type="molecule type" value="Genomic_DNA"/>
</dbReference>
<evidence type="ECO:0000313" key="3">
    <source>
        <dbReference type="Proteomes" id="UP000022910"/>
    </source>
</evidence>
<keyword evidence="3" id="KW-1185">Reference proteome</keyword>
<feature type="compositionally biased region" description="Basic and acidic residues" evidence="1">
    <location>
        <begin position="197"/>
        <end position="221"/>
    </location>
</feature>